<dbReference type="EC" id="2.7.11.1" evidence="1"/>
<gene>
    <name evidence="1" type="ORF">CDL12_00995</name>
</gene>
<evidence type="ECO:0000313" key="1">
    <source>
        <dbReference type="EMBL" id="PIN26251.1"/>
    </source>
</evidence>
<evidence type="ECO:0000313" key="2">
    <source>
        <dbReference type="Proteomes" id="UP000231279"/>
    </source>
</evidence>
<dbReference type="Proteomes" id="UP000231279">
    <property type="component" value="Unassembled WGS sequence"/>
</dbReference>
<dbReference type="AlphaFoldDB" id="A0A2G9I917"/>
<keyword evidence="2" id="KW-1185">Reference proteome</keyword>
<keyword evidence="1" id="KW-0418">Kinase</keyword>
<accession>A0A2G9I917</accession>
<sequence>MCGKVAIPHPFGIGPQCKANCSFIVICLNTTIPHKPILRSINMEALFISLHGTIRVKQPIAPMNCSNVQKTQFMAISFVRSPFTILDYYNSLVILGCQNVVWLLSNKTTTIGGCMAICGAKSTDTTYNGEIQYTYQSIQSNTSFCRYRFPTDKKWLKENYKMFKYLQSDLLNPFDQEFFSAPLYSYLYPNFLLLFLSSKTNYESQNKYCRCYVGFEKNPYIPGGCINIDECGNTTLNNCENRTCINIIGSYTYCSEELAHATDHYNENCVLGRGGPVYKGMLIDGRIMTVKKSKRVDESDLELFINDIIH</sequence>
<dbReference type="Gene3D" id="3.30.200.20">
    <property type="entry name" value="Phosphorylase Kinase, domain 1"/>
    <property type="match status" value="1"/>
</dbReference>
<dbReference type="EMBL" id="NKXS01000123">
    <property type="protein sequence ID" value="PIN26251.1"/>
    <property type="molecule type" value="Genomic_DNA"/>
</dbReference>
<keyword evidence="1" id="KW-0808">Transferase</keyword>
<keyword evidence="1" id="KW-0723">Serine/threonine-protein kinase</keyword>
<comment type="caution">
    <text evidence="1">The sequence shown here is derived from an EMBL/GenBank/DDBJ whole genome shotgun (WGS) entry which is preliminary data.</text>
</comment>
<dbReference type="STRING" id="429701.A0A2G9I917"/>
<organism evidence="1 2">
    <name type="scientific">Handroanthus impetiginosus</name>
    <dbReference type="NCBI Taxonomy" id="429701"/>
    <lineage>
        <taxon>Eukaryota</taxon>
        <taxon>Viridiplantae</taxon>
        <taxon>Streptophyta</taxon>
        <taxon>Embryophyta</taxon>
        <taxon>Tracheophyta</taxon>
        <taxon>Spermatophyta</taxon>
        <taxon>Magnoliopsida</taxon>
        <taxon>eudicotyledons</taxon>
        <taxon>Gunneridae</taxon>
        <taxon>Pentapetalae</taxon>
        <taxon>asterids</taxon>
        <taxon>lamiids</taxon>
        <taxon>Lamiales</taxon>
        <taxon>Bignoniaceae</taxon>
        <taxon>Crescentiina</taxon>
        <taxon>Tabebuia alliance</taxon>
        <taxon>Handroanthus</taxon>
    </lineage>
</organism>
<proteinExistence type="predicted"/>
<dbReference type="PANTHER" id="PTHR33491">
    <property type="entry name" value="OSJNBA0016N04.9 PROTEIN"/>
    <property type="match status" value="1"/>
</dbReference>
<dbReference type="GO" id="GO:0004674">
    <property type="term" value="F:protein serine/threonine kinase activity"/>
    <property type="evidence" value="ECO:0007669"/>
    <property type="project" value="UniProtKB-KW"/>
</dbReference>
<protein>
    <submittedName>
        <fullName evidence="1">Non-specific serine/threonine protein kinase</fullName>
        <ecNumber evidence="1">2.7.11.1</ecNumber>
    </submittedName>
</protein>
<name>A0A2G9I917_9LAMI</name>
<dbReference type="OrthoDB" id="892609at2759"/>
<reference evidence="2" key="1">
    <citation type="journal article" date="2018" name="Gigascience">
        <title>Genome assembly of the Pink Ipe (Handroanthus impetiginosus, Bignoniaceae), a highly valued, ecologically keystone Neotropical timber forest tree.</title>
        <authorList>
            <person name="Silva-Junior O.B."/>
            <person name="Grattapaglia D."/>
            <person name="Novaes E."/>
            <person name="Collevatti R.G."/>
        </authorList>
    </citation>
    <scope>NUCLEOTIDE SEQUENCE [LARGE SCALE GENOMIC DNA]</scope>
    <source>
        <strain evidence="2">cv. UFG-1</strain>
    </source>
</reference>